<organism evidence="3 4">
    <name type="scientific">Virgibacillus xinjiangensis</name>
    <dbReference type="NCBI Taxonomy" id="393090"/>
    <lineage>
        <taxon>Bacteria</taxon>
        <taxon>Bacillati</taxon>
        <taxon>Bacillota</taxon>
        <taxon>Bacilli</taxon>
        <taxon>Bacillales</taxon>
        <taxon>Bacillaceae</taxon>
        <taxon>Virgibacillus</taxon>
    </lineage>
</organism>
<keyword evidence="1" id="KW-0472">Membrane</keyword>
<dbReference type="InterPro" id="IPR000160">
    <property type="entry name" value="GGDEF_dom"/>
</dbReference>
<evidence type="ECO:0000256" key="1">
    <source>
        <dbReference type="SAM" id="Phobius"/>
    </source>
</evidence>
<feature type="transmembrane region" description="Helical" evidence="1">
    <location>
        <begin position="106"/>
        <end position="130"/>
    </location>
</feature>
<dbReference type="InterPro" id="IPR029787">
    <property type="entry name" value="Nucleotide_cyclase"/>
</dbReference>
<accession>A0ABV7CYV5</accession>
<dbReference type="Pfam" id="PF00990">
    <property type="entry name" value="GGDEF"/>
    <property type="match status" value="1"/>
</dbReference>
<dbReference type="Proteomes" id="UP001595279">
    <property type="component" value="Unassembled WGS sequence"/>
</dbReference>
<evidence type="ECO:0000313" key="4">
    <source>
        <dbReference type="Proteomes" id="UP001595279"/>
    </source>
</evidence>
<dbReference type="PANTHER" id="PTHR45138:SF9">
    <property type="entry name" value="DIGUANYLATE CYCLASE DGCM-RELATED"/>
    <property type="match status" value="1"/>
</dbReference>
<keyword evidence="1" id="KW-0812">Transmembrane</keyword>
<keyword evidence="1" id="KW-1133">Transmembrane helix</keyword>
<dbReference type="EMBL" id="JBHRSA010000046">
    <property type="protein sequence ID" value="MFC3041175.1"/>
    <property type="molecule type" value="Genomic_DNA"/>
</dbReference>
<dbReference type="SMART" id="SM00267">
    <property type="entry name" value="GGDEF"/>
    <property type="match status" value="1"/>
</dbReference>
<sequence>MRVLTFCLFVGSAIIAILYGKINVELSIFLPALALFLIFSYLNWRLNAKEKTLRIDGDQGLSYGLALVLIVGPAGAFLFETIYRFLLVTHRKIAFPGKKAKFLHAFYTIGAYSLIYSMTYFLFHLVYPFLEPLPFDFWLLLAILVVFTAILSDILLSLTRITGQIHIMKAIAGFLQRRSPLELGRTMFSNGLLTVFFMEQHWELVIILFLLNYTVTRSFFSNPQTVRHKIERDKFEAMAYTDFLTQVHNRTYMDKVMGELNKMEERMAVVVADIDDFKQTNDTFNHHVGDQVILHAANTFSSCLTKDDYLFRSGGEEFTFIFRGKSYHECVSQIQGIQTAMQRNPAKADYHMEDLSIYLTCSYGMFFFEASKHLDIKEAYIYADDLLLHSKDTGKNRLTSVNSLVVSEMDMESITKRDEILSGNLPNSNGNMIR</sequence>
<evidence type="ECO:0000313" key="3">
    <source>
        <dbReference type="EMBL" id="MFC3041175.1"/>
    </source>
</evidence>
<dbReference type="PROSITE" id="PS50887">
    <property type="entry name" value="GGDEF"/>
    <property type="match status" value="1"/>
</dbReference>
<dbReference type="InterPro" id="IPR043128">
    <property type="entry name" value="Rev_trsase/Diguanyl_cyclase"/>
</dbReference>
<feature type="transmembrane region" description="Helical" evidence="1">
    <location>
        <begin position="65"/>
        <end position="86"/>
    </location>
</feature>
<proteinExistence type="predicted"/>
<dbReference type="InterPro" id="IPR050469">
    <property type="entry name" value="Diguanylate_Cyclase"/>
</dbReference>
<dbReference type="Gene3D" id="3.30.70.270">
    <property type="match status" value="1"/>
</dbReference>
<comment type="caution">
    <text evidence="3">The sequence shown here is derived from an EMBL/GenBank/DDBJ whole genome shotgun (WGS) entry which is preliminary data.</text>
</comment>
<reference evidence="4" key="1">
    <citation type="journal article" date="2019" name="Int. J. Syst. Evol. Microbiol.">
        <title>The Global Catalogue of Microorganisms (GCM) 10K type strain sequencing project: providing services to taxonomists for standard genome sequencing and annotation.</title>
        <authorList>
            <consortium name="The Broad Institute Genomics Platform"/>
            <consortium name="The Broad Institute Genome Sequencing Center for Infectious Disease"/>
            <person name="Wu L."/>
            <person name="Ma J."/>
        </authorList>
    </citation>
    <scope>NUCLEOTIDE SEQUENCE [LARGE SCALE GENOMIC DNA]</scope>
    <source>
        <strain evidence="4">KCTC 13128</strain>
    </source>
</reference>
<dbReference type="PANTHER" id="PTHR45138">
    <property type="entry name" value="REGULATORY COMPONENTS OF SENSORY TRANSDUCTION SYSTEM"/>
    <property type="match status" value="1"/>
</dbReference>
<feature type="domain" description="GGDEF" evidence="2">
    <location>
        <begin position="265"/>
        <end position="403"/>
    </location>
</feature>
<keyword evidence="4" id="KW-1185">Reference proteome</keyword>
<dbReference type="CDD" id="cd01949">
    <property type="entry name" value="GGDEF"/>
    <property type="match status" value="1"/>
</dbReference>
<evidence type="ECO:0000259" key="2">
    <source>
        <dbReference type="PROSITE" id="PS50887"/>
    </source>
</evidence>
<gene>
    <name evidence="3" type="ORF">ACFOGI_13080</name>
</gene>
<name>A0ABV7CYV5_9BACI</name>
<dbReference type="RefSeq" id="WP_390273355.1">
    <property type="nucleotide sequence ID" value="NZ_JBHRSA010000046.1"/>
</dbReference>
<dbReference type="NCBIfam" id="TIGR00254">
    <property type="entry name" value="GGDEF"/>
    <property type="match status" value="1"/>
</dbReference>
<protein>
    <submittedName>
        <fullName evidence="3">GGDEF domain-containing protein</fullName>
    </submittedName>
</protein>
<dbReference type="SUPFAM" id="SSF55073">
    <property type="entry name" value="Nucleotide cyclase"/>
    <property type="match status" value="1"/>
</dbReference>
<feature type="transmembrane region" description="Helical" evidence="1">
    <location>
        <begin position="137"/>
        <end position="158"/>
    </location>
</feature>